<keyword evidence="2" id="KW-0472">Membrane</keyword>
<dbReference type="PANTHER" id="PTHR46656:SF3">
    <property type="entry name" value="PUTATIVE-RELATED"/>
    <property type="match status" value="1"/>
</dbReference>
<comment type="caution">
    <text evidence="4">The sequence shown here is derived from an EMBL/GenBank/DDBJ whole genome shotgun (WGS) entry which is preliminary data.</text>
</comment>
<dbReference type="EMBL" id="BLBS01000047">
    <property type="protein sequence ID" value="GET91191.1"/>
    <property type="molecule type" value="Genomic_DNA"/>
</dbReference>
<evidence type="ECO:0000256" key="1">
    <source>
        <dbReference type="ARBA" id="ARBA00022676"/>
    </source>
</evidence>
<dbReference type="PANTHER" id="PTHR46656">
    <property type="entry name" value="PUTATIVE-RELATED"/>
    <property type="match status" value="1"/>
</dbReference>
<gene>
    <name evidence="4" type="ORF">LtaPh_3123300</name>
</gene>
<evidence type="ECO:0000256" key="2">
    <source>
        <dbReference type="SAM" id="Phobius"/>
    </source>
</evidence>
<keyword evidence="5" id="KW-1185">Reference proteome</keyword>
<name>A0A640KPK7_LEITA</name>
<dbReference type="GO" id="GO:0016757">
    <property type="term" value="F:glycosyltransferase activity"/>
    <property type="evidence" value="ECO:0007669"/>
    <property type="project" value="UniProtKB-KW"/>
</dbReference>
<evidence type="ECO:0000259" key="3">
    <source>
        <dbReference type="Pfam" id="PF00534"/>
    </source>
</evidence>
<dbReference type="CDD" id="cd03801">
    <property type="entry name" value="GT4_PimA-like"/>
    <property type="match status" value="1"/>
</dbReference>
<feature type="domain" description="Glycosyl transferase family 1" evidence="3">
    <location>
        <begin position="852"/>
        <end position="906"/>
    </location>
</feature>
<dbReference type="Proteomes" id="UP000419144">
    <property type="component" value="Unassembled WGS sequence"/>
</dbReference>
<keyword evidence="2" id="KW-1133">Transmembrane helix</keyword>
<evidence type="ECO:0000313" key="4">
    <source>
        <dbReference type="EMBL" id="GET91191.1"/>
    </source>
</evidence>
<feature type="transmembrane region" description="Helical" evidence="2">
    <location>
        <begin position="84"/>
        <end position="105"/>
    </location>
</feature>
<dbReference type="AlphaFoldDB" id="A0A640KPK7"/>
<accession>A0A640KPK7</accession>
<dbReference type="Pfam" id="PF00534">
    <property type="entry name" value="Glycos_transf_1"/>
    <property type="match status" value="1"/>
</dbReference>
<keyword evidence="1" id="KW-0328">Glycosyltransferase</keyword>
<proteinExistence type="predicted"/>
<evidence type="ECO:0000313" key="5">
    <source>
        <dbReference type="Proteomes" id="UP000419144"/>
    </source>
</evidence>
<keyword evidence="1" id="KW-0808">Transferase</keyword>
<keyword evidence="2" id="KW-0812">Transmembrane</keyword>
<organism evidence="4 5">
    <name type="scientific">Leishmania tarentolae</name>
    <name type="common">Sauroleishmania tarentolae</name>
    <dbReference type="NCBI Taxonomy" id="5689"/>
    <lineage>
        <taxon>Eukaryota</taxon>
        <taxon>Discoba</taxon>
        <taxon>Euglenozoa</taxon>
        <taxon>Kinetoplastea</taxon>
        <taxon>Metakinetoplastina</taxon>
        <taxon>Trypanosomatida</taxon>
        <taxon>Trypanosomatidae</taxon>
        <taxon>Leishmaniinae</taxon>
        <taxon>Leishmania</taxon>
        <taxon>lizard Leishmania</taxon>
    </lineage>
</organism>
<reference evidence="4" key="1">
    <citation type="submission" date="2019-11" db="EMBL/GenBank/DDBJ databases">
        <title>Leishmania tarentolae CDS.</title>
        <authorList>
            <person name="Goto Y."/>
            <person name="Yamagishi J."/>
        </authorList>
    </citation>
    <scope>NUCLEOTIDE SEQUENCE [LARGE SCALE GENOMIC DNA]</scope>
    <source>
        <strain evidence="4">Parrot Tar II</strain>
    </source>
</reference>
<dbReference type="SUPFAM" id="SSF53756">
    <property type="entry name" value="UDP-Glycosyltransferase/glycogen phosphorylase"/>
    <property type="match status" value="1"/>
</dbReference>
<dbReference type="InterPro" id="IPR001296">
    <property type="entry name" value="Glyco_trans_1"/>
</dbReference>
<dbReference type="VEuPathDB" id="TriTrypDB:LtaPh_3123300"/>
<sequence>MKREHPLVLYASLSSGASHSFLHLPSSLQHQAPDTLRQTMLPLRKSPESRRKASPRCLSSTLSTSNLSSLVQPLLRRVPLSRKVTARALVLSFLFLLLLCAAFMFCYLDFRDDSFLQGLITGAVPSRDPPAVVHPDSLVVSLIMPLLHSSDPVSGNMTKHEFLSAFLGPLVQSEEALCHRGAVSRAQAAAYKVHAVVASGAAAVPSVLSGAARDVLSDGVLHSGDVRLQGRSGDGLTPAQLWGAWELNMDAARAAVGGAASGGARCLGDRVTLVAPVAPAPNTTVEELVDAALRTRGGRAGSHFVVLSSFLSAARMVYTEPGDVLETRREGVGLLDALVRTTTQRNGGRVAAAQCTILQHADNSNGGRYSSLRLTTKDLASLRVMDKGAMTGSTHNGGVLQPYLARRLSGYSAASQRASWEEVVDAVSLHCGIFDRRVYDAVGGLAGVLSVPAVRDAVSVRHDHAMGAVDRGGWALTLRMQEAYPEWQVWGSRAVAVVRTDLSDVSAYAAVVSLQRPVLSLQDQYGQAVYSVVTELQRRRLGVSWRLRGEGSNHSAKWTAMEKCFPPLIQYYTDFPSPCVGLNREAMAYIRPLMERYAISVMGKRRSCPKLGDSLLLLAYGGMRNLFSNVSSQETYRFFRDQLRRRALLVFQHSRAYRFFRKPKSRAEECPAVYIGHSMSELSNIHKKWVKPMQTRADELWTTADFFATIYRRNGVNPDKIRVVPEALDVYEYDPANYARQPTMSRTATPWLIDNRPGLAREERMQRYVFFSSFKWESRKGWDVLLKAYWDAFGPSAPPELRDRTTLVIKTLLTPMYAPGMSDRSILRFIETWGCGGALPGMTSIADYPHIVIVSGEISAAEVVQMYANADAFVYPTKAEGWGLPAVEAMAMGLPVLVTEWGGPLRFMERDSCFRIPVDGLEEISPDSPYKYEEGMKMAIPSVEKTAELMRYVVQHPEHARRVGRRAREYAVRELSEEAVADRMDRLFVDAVIERQRD</sequence>
<dbReference type="Gene3D" id="3.40.50.2000">
    <property type="entry name" value="Glycogen Phosphorylase B"/>
    <property type="match status" value="1"/>
</dbReference>
<protein>
    <submittedName>
        <fullName evidence="4">Mannosyltransferase-like protein</fullName>
    </submittedName>
</protein>
<dbReference type="OrthoDB" id="263469at2759"/>